<dbReference type="CDD" id="cd18808">
    <property type="entry name" value="SF1_C_Upf1"/>
    <property type="match status" value="1"/>
</dbReference>
<name>A0A6P8KZQ6_DROMA</name>
<dbReference type="GO" id="GO:0017108">
    <property type="term" value="F:5'-flap endonuclease activity"/>
    <property type="evidence" value="ECO:0007669"/>
    <property type="project" value="UniProtKB-UniRule"/>
</dbReference>
<dbReference type="Gene3D" id="3.90.320.10">
    <property type="match status" value="1"/>
</dbReference>
<keyword evidence="12 19" id="KW-0408">Iron</keyword>
<dbReference type="GO" id="GO:0006281">
    <property type="term" value="P:DNA repair"/>
    <property type="evidence" value="ECO:0007669"/>
    <property type="project" value="UniProtKB-KW"/>
</dbReference>
<dbReference type="InterPro" id="IPR014808">
    <property type="entry name" value="DNA_replication_fac_Dna2_N"/>
</dbReference>
<keyword evidence="11 19" id="KW-0067">ATP-binding</keyword>
<dbReference type="PANTHER" id="PTHR10887:SF433">
    <property type="entry name" value="DNA REPLICATION ATP-DEPENDENT HELICASE_NUCLEASE DNA2"/>
    <property type="match status" value="1"/>
</dbReference>
<accession>A0A6P8KZQ6</accession>
<feature type="domain" description="DNA replication factor Dna2 N-terminal" evidence="21">
    <location>
        <begin position="101"/>
        <end position="297"/>
    </location>
</feature>
<protein>
    <recommendedName>
        <fullName evidence="19">DNA replication ATP-dependent helicase/nuclease</fullName>
        <ecNumber evidence="19">3.1.-.-</ecNumber>
        <ecNumber evidence="19">3.6.4.12</ecNumber>
    </recommendedName>
</protein>
<feature type="domain" description="DNA2/NAM7 helicase helicase" evidence="22">
    <location>
        <begin position="636"/>
        <end position="732"/>
    </location>
</feature>
<dbReference type="InterPro" id="IPR041679">
    <property type="entry name" value="DNA2/NAM7-like_C"/>
</dbReference>
<evidence type="ECO:0000259" key="23">
    <source>
        <dbReference type="Pfam" id="PF13087"/>
    </source>
</evidence>
<evidence type="ECO:0000313" key="25">
    <source>
        <dbReference type="RefSeq" id="XP_033169254.1"/>
    </source>
</evidence>
<evidence type="ECO:0000256" key="14">
    <source>
        <dbReference type="ARBA" id="ARBA00023125"/>
    </source>
</evidence>
<dbReference type="Pfam" id="PF13086">
    <property type="entry name" value="AAA_11"/>
    <property type="match status" value="2"/>
</dbReference>
<keyword evidence="14 19" id="KW-0238">DNA-binding</keyword>
<dbReference type="EC" id="3.6.4.12" evidence="19"/>
<keyword evidence="6 19" id="KW-0479">Metal-binding</keyword>
<comment type="subcellular location">
    <subcellularLocation>
        <location evidence="19">Nucleus</location>
    </subcellularLocation>
    <subcellularLocation>
        <location evidence="19">Chromosome</location>
    </subcellularLocation>
</comment>
<feature type="compositionally biased region" description="Polar residues" evidence="20">
    <location>
        <begin position="11"/>
        <end position="23"/>
    </location>
</feature>
<dbReference type="Pfam" id="PF13087">
    <property type="entry name" value="AAA_12"/>
    <property type="match status" value="1"/>
</dbReference>
<evidence type="ECO:0000256" key="1">
    <source>
        <dbReference type="ARBA" id="ARBA00001966"/>
    </source>
</evidence>
<dbReference type="Pfam" id="PF08696">
    <property type="entry name" value="Dna2"/>
    <property type="match status" value="1"/>
</dbReference>
<evidence type="ECO:0000256" key="3">
    <source>
        <dbReference type="ARBA" id="ARBA00022485"/>
    </source>
</evidence>
<dbReference type="AlphaFoldDB" id="A0A6P8KZQ6"/>
<evidence type="ECO:0000256" key="15">
    <source>
        <dbReference type="ARBA" id="ARBA00023204"/>
    </source>
</evidence>
<feature type="domain" description="DNA2/NAM7 helicase helicase" evidence="22">
    <location>
        <begin position="739"/>
        <end position="807"/>
    </location>
</feature>
<evidence type="ECO:0000256" key="18">
    <source>
        <dbReference type="ARBA" id="ARBA00047995"/>
    </source>
</evidence>
<evidence type="ECO:0000256" key="2">
    <source>
        <dbReference type="ARBA" id="ARBA00007913"/>
    </source>
</evidence>
<evidence type="ECO:0000256" key="19">
    <source>
        <dbReference type="RuleBase" id="RU367041"/>
    </source>
</evidence>
<dbReference type="GO" id="GO:0005737">
    <property type="term" value="C:cytoplasm"/>
    <property type="evidence" value="ECO:0007669"/>
    <property type="project" value="TreeGrafter"/>
</dbReference>
<dbReference type="EC" id="3.1.-.-" evidence="19"/>
<dbReference type="GO" id="GO:0046872">
    <property type="term" value="F:metal ion binding"/>
    <property type="evidence" value="ECO:0007669"/>
    <property type="project" value="UniProtKB-UniRule"/>
</dbReference>
<dbReference type="CDD" id="cd18041">
    <property type="entry name" value="DEXXQc_DNA2"/>
    <property type="match status" value="1"/>
</dbReference>
<dbReference type="GO" id="GO:0005634">
    <property type="term" value="C:nucleus"/>
    <property type="evidence" value="ECO:0007669"/>
    <property type="project" value="UniProtKB-SubCell"/>
</dbReference>
<keyword evidence="3 19" id="KW-0004">4Fe-4S</keyword>
<dbReference type="CDD" id="cd22318">
    <property type="entry name" value="DNA2_N-like"/>
    <property type="match status" value="1"/>
</dbReference>
<evidence type="ECO:0000256" key="10">
    <source>
        <dbReference type="ARBA" id="ARBA00022806"/>
    </source>
</evidence>
<evidence type="ECO:0000256" key="9">
    <source>
        <dbReference type="ARBA" id="ARBA00022801"/>
    </source>
</evidence>
<keyword evidence="19" id="KW-0158">Chromosome</keyword>
<keyword evidence="9 19" id="KW-0378">Hydrolase</keyword>
<dbReference type="FunFam" id="3.40.50.300:FF:001170">
    <property type="entry name" value="DNA replication helicase Dna2"/>
    <property type="match status" value="1"/>
</dbReference>
<dbReference type="InterPro" id="IPR045055">
    <property type="entry name" value="DNA2/NAM7-like"/>
</dbReference>
<comment type="similarity">
    <text evidence="2 19">Belongs to the DNA2/NAM7 helicase family.</text>
</comment>
<keyword evidence="15 19" id="KW-0234">DNA repair</keyword>
<dbReference type="InterPro" id="IPR026851">
    <property type="entry name" value="Dna2/JHS1_DEXXQ-box"/>
</dbReference>
<feature type="region of interest" description="Disordered" evidence="20">
    <location>
        <begin position="1"/>
        <end position="27"/>
    </location>
</feature>
<dbReference type="GO" id="GO:0017116">
    <property type="term" value="F:single-stranded DNA helicase activity"/>
    <property type="evidence" value="ECO:0007669"/>
    <property type="project" value="UniProtKB-UniRule"/>
</dbReference>
<evidence type="ECO:0000313" key="24">
    <source>
        <dbReference type="Proteomes" id="UP000515162"/>
    </source>
</evidence>
<feature type="domain" description="DNA2/NAM7 helicase-like C-terminal" evidence="23">
    <location>
        <begin position="815"/>
        <end position="1054"/>
    </location>
</feature>
<dbReference type="InterPro" id="IPR011604">
    <property type="entry name" value="PDDEXK-like_dom_sf"/>
</dbReference>
<dbReference type="InterPro" id="IPR047187">
    <property type="entry name" value="SF1_C_Upf1"/>
</dbReference>
<keyword evidence="24" id="KW-1185">Reference proteome</keyword>
<keyword evidence="5 19" id="KW-0540">Nuclease</keyword>
<evidence type="ECO:0000256" key="8">
    <source>
        <dbReference type="ARBA" id="ARBA00022763"/>
    </source>
</evidence>
<keyword evidence="13 19" id="KW-0411">Iron-sulfur</keyword>
<dbReference type="GO" id="GO:0033567">
    <property type="term" value="P:DNA replication, Okazaki fragment processing"/>
    <property type="evidence" value="ECO:0007669"/>
    <property type="project" value="UniProtKB-UniRule"/>
</dbReference>
<evidence type="ECO:0000256" key="7">
    <source>
        <dbReference type="ARBA" id="ARBA00022741"/>
    </source>
</evidence>
<dbReference type="GO" id="GO:0071932">
    <property type="term" value="P:replication fork reversal"/>
    <property type="evidence" value="ECO:0007669"/>
    <property type="project" value="TreeGrafter"/>
</dbReference>
<keyword evidence="4 19" id="KW-0235">DNA replication</keyword>
<comment type="cofactor">
    <cofactor evidence="1">
        <name>[4Fe-4S] cluster</name>
        <dbReference type="ChEBI" id="CHEBI:49883"/>
    </cofactor>
</comment>
<evidence type="ECO:0000256" key="13">
    <source>
        <dbReference type="ARBA" id="ARBA00023014"/>
    </source>
</evidence>
<evidence type="ECO:0000259" key="22">
    <source>
        <dbReference type="Pfam" id="PF13086"/>
    </source>
</evidence>
<evidence type="ECO:0000256" key="16">
    <source>
        <dbReference type="ARBA" id="ARBA00023242"/>
    </source>
</evidence>
<evidence type="ECO:0000256" key="20">
    <source>
        <dbReference type="SAM" id="MobiDB-lite"/>
    </source>
</evidence>
<dbReference type="PANTHER" id="PTHR10887">
    <property type="entry name" value="DNA2/NAM7 HELICASE FAMILY"/>
    <property type="match status" value="1"/>
</dbReference>
<gene>
    <name evidence="25" type="primary">LOC117146814</name>
</gene>
<comment type="function">
    <text evidence="19">Key enzyme involved in DNA replication and DNA repair. Involved in Okazaki fragments processing by cleaving long flaps that escape FEN1: flaps that are longer than 27 nucleotides are coated by replication protein A complex (RPA), leading to recruit DNA2 which cleaves the flap until it is too short to bind RPA and becomes a substrate for FEN1. Also involved in 5'-end resection of DNA during double-strand break (DSB) repair by mediating the cleavage of 5'-ssDNA.</text>
</comment>
<evidence type="ECO:0000256" key="17">
    <source>
        <dbReference type="ARBA" id="ARBA00023268"/>
    </source>
</evidence>
<dbReference type="GO" id="GO:0003677">
    <property type="term" value="F:DNA binding"/>
    <property type="evidence" value="ECO:0007669"/>
    <property type="project" value="UniProtKB-UniRule"/>
</dbReference>
<dbReference type="GeneID" id="117146814"/>
<dbReference type="GO" id="GO:0005524">
    <property type="term" value="F:ATP binding"/>
    <property type="evidence" value="ECO:0007669"/>
    <property type="project" value="UniProtKB-UniRule"/>
</dbReference>
<dbReference type="InterPro" id="IPR027417">
    <property type="entry name" value="P-loop_NTPase"/>
</dbReference>
<dbReference type="RefSeq" id="XP_033169254.1">
    <property type="nucleotide sequence ID" value="XM_033313363.1"/>
</dbReference>
<sequence length="1100" mass="124458">MATKRVLTPNILENDNTGVTSSNPHKKFKEQLPYSSDELENIDWGDNDDFDLELIAAMDSISNHRLKLTEWQRCEVVQLEQLPNRKGLKVHVKRISGGDPDTADCQLLPPWNCMPVQVGDTVSLLGKWDPSAGCYVVDKEQGYCVSHPDFLISGTTVTGSLFCKRKSVLQERFRGLDSGNSVMVIGTLVHELLQKVLRQKLFDKKHIQSALQEMLASSSLAHLLYASNLSQGEMEDHLMKFIDPIVSFVAQYVKGETPSVLLPEVYSGRIHEICDIEENLWVPQLGLKGKVDVSVKVKNQRQREEIVPLELKTGRASFSMEHKGQLLLYQLMHSAQGRDTQSGLLLYLKEGLLKEVASGRNEQRDLLMLRNDLAYWLTREVAIPAGKEDPLEQLPLPEPVYHHSACGNCAYNTICSSFAQKDSSLQLSDSHPLKKLMPQLLEHLSEADHAYVQHWCGLLALEEQHNRQSSHARSFWTEDPAKREKEGRAIRHLKLVKGQEVVLEEGRYRQTLELGEEADPSRDLSLSGFGLGEYVVISSTSRLAVAAGYIVSMEARRLDLRLERDLSQRYSQEGFIIDKHDSQSFATFNFSNLGMLLSEGERFQELRDIIVAKKPPEQHKVLPKIILTKGASMLLKLNKVQQNAALRALTTSSHMLIKGLPGTGKTQTLVALVRLLHLLGKSVLITAQTHSAVDNLLMRLLPFELPMMRLGSSSRIHKQLEEISEDRLTKDCKTVEELEKALARPSIVGVTCQGTGHPLFQRRHFDYCIVDEATQVLQPTVLRPLIHCSKFVLVGDPEQLPPIIRSKEARQRGADETLFQRLDSEEATAVLSLQYRMNKTITRLANELTYGGDLKCASDEVSGARFELELLNQAPRWVQRALTTHLEQAVTLINTGDCLERCQEFVYASQRLVDTCSSIEQSFGEDKDEIRKLTSKKRVSKYTNYCEAGIVMQLLRYLLKSGYEASRIGVIAPYRAQVELFKKLASKLDTDLECNTVDQFQGRDKNLIIYSCSKTGGDFSDMERSREAEILEDQRRLTVAITRAKNKLILLGDIKCLEQYGPFRQLFKHIPDRCRLKLEEGRMEFGWQRIQEDLVGLMDT</sequence>
<evidence type="ECO:0000256" key="11">
    <source>
        <dbReference type="ARBA" id="ARBA00022840"/>
    </source>
</evidence>
<evidence type="ECO:0000256" key="12">
    <source>
        <dbReference type="ARBA" id="ARBA00023004"/>
    </source>
</evidence>
<evidence type="ECO:0000256" key="5">
    <source>
        <dbReference type="ARBA" id="ARBA00022722"/>
    </source>
</evidence>
<dbReference type="GO" id="GO:0005694">
    <property type="term" value="C:chromosome"/>
    <property type="evidence" value="ECO:0007669"/>
    <property type="project" value="UniProtKB-SubCell"/>
</dbReference>
<dbReference type="GO" id="GO:0051539">
    <property type="term" value="F:4 iron, 4 sulfur cluster binding"/>
    <property type="evidence" value="ECO:0007669"/>
    <property type="project" value="UniProtKB-UniRule"/>
</dbReference>
<keyword evidence="10 19" id="KW-0347">Helicase</keyword>
<keyword evidence="8 19" id="KW-0227">DNA damage</keyword>
<dbReference type="Gene3D" id="3.40.50.300">
    <property type="entry name" value="P-loop containing nucleotide triphosphate hydrolases"/>
    <property type="match status" value="2"/>
</dbReference>
<comment type="catalytic activity">
    <reaction evidence="18 19">
        <text>ATP + H2O = ADP + phosphate + H(+)</text>
        <dbReference type="Rhea" id="RHEA:13065"/>
        <dbReference type="ChEBI" id="CHEBI:15377"/>
        <dbReference type="ChEBI" id="CHEBI:15378"/>
        <dbReference type="ChEBI" id="CHEBI:30616"/>
        <dbReference type="ChEBI" id="CHEBI:43474"/>
        <dbReference type="ChEBI" id="CHEBI:456216"/>
        <dbReference type="EC" id="3.6.4.12"/>
    </reaction>
</comment>
<keyword evidence="7 19" id="KW-0547">Nucleotide-binding</keyword>
<evidence type="ECO:0000256" key="4">
    <source>
        <dbReference type="ARBA" id="ARBA00022705"/>
    </source>
</evidence>
<keyword evidence="17 19" id="KW-0511">Multifunctional enzyme</keyword>
<dbReference type="Proteomes" id="UP000515162">
    <property type="component" value="Chromosome X"/>
</dbReference>
<evidence type="ECO:0000259" key="21">
    <source>
        <dbReference type="Pfam" id="PF08696"/>
    </source>
</evidence>
<evidence type="ECO:0000256" key="6">
    <source>
        <dbReference type="ARBA" id="ARBA00022723"/>
    </source>
</evidence>
<reference evidence="25" key="1">
    <citation type="submission" date="2025-08" db="UniProtKB">
        <authorList>
            <consortium name="RefSeq"/>
        </authorList>
    </citation>
    <scope>IDENTIFICATION</scope>
    <source>
        <strain evidence="25">Mau12</strain>
        <tissue evidence="25">Whole Body</tissue>
    </source>
</reference>
<dbReference type="InterPro" id="IPR041677">
    <property type="entry name" value="DNA2/NAM7_AAA_11"/>
</dbReference>
<keyword evidence="16 19" id="KW-0539">Nucleus</keyword>
<proteinExistence type="inferred from homology"/>
<dbReference type="SUPFAM" id="SSF52540">
    <property type="entry name" value="P-loop containing nucleoside triphosphate hydrolases"/>
    <property type="match status" value="1"/>
</dbReference>
<organism evidence="24 25">
    <name type="scientific">Drosophila mauritiana</name>
    <name type="common">Fruit fly</name>
    <dbReference type="NCBI Taxonomy" id="7226"/>
    <lineage>
        <taxon>Eukaryota</taxon>
        <taxon>Metazoa</taxon>
        <taxon>Ecdysozoa</taxon>
        <taxon>Arthropoda</taxon>
        <taxon>Hexapoda</taxon>
        <taxon>Insecta</taxon>
        <taxon>Pterygota</taxon>
        <taxon>Neoptera</taxon>
        <taxon>Endopterygota</taxon>
        <taxon>Diptera</taxon>
        <taxon>Brachycera</taxon>
        <taxon>Muscomorpha</taxon>
        <taxon>Ephydroidea</taxon>
        <taxon>Drosophilidae</taxon>
        <taxon>Drosophila</taxon>
        <taxon>Sophophora</taxon>
    </lineage>
</organism>
<dbReference type="CTD" id="1763"/>